<sequence length="281" mass="30060">MWLAEISIRAELPGWRLGRVKPRTGQPVIQFLGVPYARPPIGALRFEAAQPADWTGTVTSALQTVNCLQPGDGESSASSEDCLYLNIFTPARGRVPVLVFFFNPSADETPGLLDGSALAAMGNIVVVTASYRTAALGFLRASGLRGNFGLTDQEAVLRWVNAYIPLVGGDYNRVTVGAERGGADITSLHLLSKPRPLFHSPLLQGGSVFSPSLVQTSASARRRALDLAQELGCVTSDSTDEKLVSCLRAAPYRDLNAAQTKVRPSPDSEVLLEVQVLSNLL</sequence>
<dbReference type="Proteomes" id="UP000265180">
    <property type="component" value="Chromosome 16"/>
</dbReference>
<dbReference type="InterPro" id="IPR029058">
    <property type="entry name" value="AB_hydrolase_fold"/>
</dbReference>
<name>A0A3P9KKN7_ORYLA</name>
<dbReference type="AlphaFoldDB" id="A0A3P9KKN7"/>
<dbReference type="PANTHER" id="PTHR43903">
    <property type="entry name" value="NEUROLIGIN"/>
    <property type="match status" value="1"/>
</dbReference>
<reference evidence="4 5" key="2">
    <citation type="submission" date="2017-04" db="EMBL/GenBank/DDBJ databases">
        <title>CpG methylation of centromeres and impact of large insertions on vertebrate speciation.</title>
        <authorList>
            <person name="Ichikawa K."/>
            <person name="Yoshimura J."/>
            <person name="Morishita S."/>
        </authorList>
    </citation>
    <scope>NUCLEOTIDE SEQUENCE</scope>
    <source>
        <strain evidence="4 5">HNI</strain>
    </source>
</reference>
<keyword evidence="2" id="KW-0732">Signal</keyword>
<dbReference type="SUPFAM" id="SSF53474">
    <property type="entry name" value="alpha/beta-Hydrolases"/>
    <property type="match status" value="1"/>
</dbReference>
<evidence type="ECO:0000313" key="5">
    <source>
        <dbReference type="Proteomes" id="UP000265180"/>
    </source>
</evidence>
<evidence type="ECO:0000256" key="2">
    <source>
        <dbReference type="ARBA" id="ARBA00022729"/>
    </source>
</evidence>
<dbReference type="Pfam" id="PF00135">
    <property type="entry name" value="COesterase"/>
    <property type="match status" value="1"/>
</dbReference>
<reference key="1">
    <citation type="journal article" date="2007" name="Nature">
        <title>The medaka draft genome and insights into vertebrate genome evolution.</title>
        <authorList>
            <person name="Kasahara M."/>
            <person name="Naruse K."/>
            <person name="Sasaki S."/>
            <person name="Nakatani Y."/>
            <person name="Qu W."/>
            <person name="Ahsan B."/>
            <person name="Yamada T."/>
            <person name="Nagayasu Y."/>
            <person name="Doi K."/>
            <person name="Kasai Y."/>
            <person name="Jindo T."/>
            <person name="Kobayashi D."/>
            <person name="Shimada A."/>
            <person name="Toyoda A."/>
            <person name="Kuroki Y."/>
            <person name="Fujiyama A."/>
            <person name="Sasaki T."/>
            <person name="Shimizu A."/>
            <person name="Asakawa S."/>
            <person name="Shimizu N."/>
            <person name="Hashimoto S."/>
            <person name="Yang J."/>
            <person name="Lee Y."/>
            <person name="Matsushima K."/>
            <person name="Sugano S."/>
            <person name="Sakaizumi M."/>
            <person name="Narita T."/>
            <person name="Ohishi K."/>
            <person name="Haga S."/>
            <person name="Ohta F."/>
            <person name="Nomoto H."/>
            <person name="Nogata K."/>
            <person name="Morishita T."/>
            <person name="Endo T."/>
            <person name="Shin-I T."/>
            <person name="Takeda H."/>
            <person name="Morishita S."/>
            <person name="Kohara Y."/>
        </authorList>
    </citation>
    <scope>NUCLEOTIDE SEQUENCE [LARGE SCALE GENOMIC DNA]</scope>
    <source>
        <strain>Hd-rR</strain>
    </source>
</reference>
<proteinExistence type="inferred from homology"/>
<evidence type="ECO:0000256" key="1">
    <source>
        <dbReference type="ARBA" id="ARBA00005964"/>
    </source>
</evidence>
<feature type="domain" description="Carboxylesterase type B" evidence="3">
    <location>
        <begin position="19"/>
        <end position="262"/>
    </location>
</feature>
<reference evidence="4" key="3">
    <citation type="submission" date="2025-08" db="UniProtKB">
        <authorList>
            <consortium name="Ensembl"/>
        </authorList>
    </citation>
    <scope>IDENTIFICATION</scope>
    <source>
        <strain evidence="4">HNI</strain>
    </source>
</reference>
<reference evidence="4" key="4">
    <citation type="submission" date="2025-09" db="UniProtKB">
        <authorList>
            <consortium name="Ensembl"/>
        </authorList>
    </citation>
    <scope>IDENTIFICATION</scope>
    <source>
        <strain evidence="4">HNI</strain>
    </source>
</reference>
<evidence type="ECO:0000313" key="4">
    <source>
        <dbReference type="Ensembl" id="ENSORLP00020008915.1"/>
    </source>
</evidence>
<accession>A0A3P9KKN7</accession>
<organism evidence="4 5">
    <name type="scientific">Oryzias latipes</name>
    <name type="common">Japanese rice fish</name>
    <name type="synonym">Japanese killifish</name>
    <dbReference type="NCBI Taxonomy" id="8090"/>
    <lineage>
        <taxon>Eukaryota</taxon>
        <taxon>Metazoa</taxon>
        <taxon>Chordata</taxon>
        <taxon>Craniata</taxon>
        <taxon>Vertebrata</taxon>
        <taxon>Euteleostomi</taxon>
        <taxon>Actinopterygii</taxon>
        <taxon>Neopterygii</taxon>
        <taxon>Teleostei</taxon>
        <taxon>Neoteleostei</taxon>
        <taxon>Acanthomorphata</taxon>
        <taxon>Ovalentaria</taxon>
        <taxon>Atherinomorphae</taxon>
        <taxon>Beloniformes</taxon>
        <taxon>Adrianichthyidae</taxon>
        <taxon>Oryziinae</taxon>
        <taxon>Oryzias</taxon>
    </lineage>
</organism>
<protein>
    <recommendedName>
        <fullName evidence="3">Carboxylesterase type B domain-containing protein</fullName>
    </recommendedName>
</protein>
<dbReference type="InterPro" id="IPR019819">
    <property type="entry name" value="Carboxylesterase_B_CS"/>
</dbReference>
<comment type="similarity">
    <text evidence="1">Belongs to the type-B carboxylesterase/lipase family.</text>
</comment>
<evidence type="ECO:0000259" key="3">
    <source>
        <dbReference type="Pfam" id="PF00135"/>
    </source>
</evidence>
<dbReference type="Ensembl" id="ENSORLT00020000367.1">
    <property type="protein sequence ID" value="ENSORLP00020008915.1"/>
    <property type="gene ID" value="ENSORLG00020009958.1"/>
</dbReference>
<dbReference type="InterPro" id="IPR051093">
    <property type="entry name" value="Neuroligin/BSAL"/>
</dbReference>
<dbReference type="PROSITE" id="PS00941">
    <property type="entry name" value="CARBOXYLESTERASE_B_2"/>
    <property type="match status" value="1"/>
</dbReference>
<dbReference type="Gene3D" id="3.40.50.1820">
    <property type="entry name" value="alpha/beta hydrolase"/>
    <property type="match status" value="1"/>
</dbReference>
<dbReference type="InterPro" id="IPR002018">
    <property type="entry name" value="CarbesteraseB"/>
</dbReference>